<dbReference type="AlphaFoldDB" id="Q49I53"/>
<dbReference type="GO" id="GO:0008270">
    <property type="term" value="F:zinc ion binding"/>
    <property type="evidence" value="ECO:0007669"/>
    <property type="project" value="UniProtKB-KW"/>
</dbReference>
<dbReference type="EMBL" id="AY883852">
    <property type="protein sequence ID" value="AAZ23857.1"/>
    <property type="molecule type" value="Genomic_DNA"/>
</dbReference>
<keyword evidence="2" id="KW-0479">Metal-binding</keyword>
<dbReference type="GO" id="GO:0019843">
    <property type="term" value="F:rRNA binding"/>
    <property type="evidence" value="ECO:0007669"/>
    <property type="project" value="UniProtKB-KW"/>
</dbReference>
<evidence type="ECO:0000256" key="8">
    <source>
        <dbReference type="ARBA" id="ARBA00023274"/>
    </source>
</evidence>
<organism evidence="10">
    <name type="scientific">Oxytricha trifallax</name>
    <name type="common">Sterkiella histriomuscorum</name>
    <dbReference type="NCBI Taxonomy" id="94289"/>
    <lineage>
        <taxon>Eukaryota</taxon>
        <taxon>Sar</taxon>
        <taxon>Alveolata</taxon>
        <taxon>Ciliophora</taxon>
        <taxon>Intramacronucleata</taxon>
        <taxon>Spirotrichea</taxon>
        <taxon>Stichotrichia</taxon>
        <taxon>Sporadotrichida</taxon>
        <taxon>Oxytrichidae</taxon>
        <taxon>Stylonychinae</taxon>
        <taxon>Sterkiella</taxon>
    </lineage>
</organism>
<protein>
    <submittedName>
        <fullName evidence="10">Ribosomal protein L37</fullName>
    </submittedName>
</protein>
<feature type="region of interest" description="Disordered" evidence="9">
    <location>
        <begin position="1"/>
        <end position="96"/>
    </location>
</feature>
<dbReference type="InterPro" id="IPR011332">
    <property type="entry name" value="Ribosomal_zn-bd"/>
</dbReference>
<name>Q49I53_OXYTR</name>
<dbReference type="SUPFAM" id="SSF57829">
    <property type="entry name" value="Zn-binding ribosomal proteins"/>
    <property type="match status" value="1"/>
</dbReference>
<evidence type="ECO:0000256" key="6">
    <source>
        <dbReference type="ARBA" id="ARBA00022884"/>
    </source>
</evidence>
<keyword evidence="4" id="KW-0863">Zinc-finger</keyword>
<evidence type="ECO:0000256" key="9">
    <source>
        <dbReference type="SAM" id="MobiDB-lite"/>
    </source>
</evidence>
<accession>Q49I53</accession>
<evidence type="ECO:0000256" key="5">
    <source>
        <dbReference type="ARBA" id="ARBA00022833"/>
    </source>
</evidence>
<dbReference type="GO" id="GO:0003735">
    <property type="term" value="F:structural constituent of ribosome"/>
    <property type="evidence" value="ECO:0007669"/>
    <property type="project" value="InterPro"/>
</dbReference>
<reference evidence="10" key="1">
    <citation type="submission" date="2005-01" db="EMBL/GenBank/DDBJ databases">
        <title>Gene structure of the ciliate Sterkiella histriomuscorum based on a combined analysis of DNA and cDNA sequences from twenty one macronuclear chromosomes.</title>
        <authorList>
            <person name="Lescasse R."/>
            <person name="Yang T."/>
            <person name="Grisvard J."/>
            <person name="Villalobo E."/>
            <person name="Moch C."/>
            <person name="Baroin-Tourancheau A."/>
            <person name="Morin L."/>
        </authorList>
    </citation>
    <scope>NUCLEOTIDE SEQUENCE</scope>
</reference>
<feature type="compositionally biased region" description="Polar residues" evidence="9">
    <location>
        <begin position="15"/>
        <end position="27"/>
    </location>
</feature>
<evidence type="ECO:0000256" key="1">
    <source>
        <dbReference type="ARBA" id="ARBA00009805"/>
    </source>
</evidence>
<keyword evidence="5" id="KW-0862">Zinc</keyword>
<dbReference type="Gene3D" id="2.20.25.30">
    <property type="match status" value="1"/>
</dbReference>
<proteinExistence type="inferred from homology"/>
<dbReference type="PANTHER" id="PTHR10768:SF0">
    <property type="entry name" value="RIBOSOMAL PROTEIN L37"/>
    <property type="match status" value="1"/>
</dbReference>
<keyword evidence="8" id="KW-0687">Ribonucleoprotein</keyword>
<dbReference type="InterPro" id="IPR001569">
    <property type="entry name" value="Ribosomal_eL37"/>
</dbReference>
<sequence length="96" mass="10889">MTKGAQSLGRRNNKTHTLSRVTGTQSWHKQKKRCASSGHGAGTKLRRYNWAKKAIRRRSQGTGRMSYLKHVQRRAKNGFREGTKAQSVKRKAVAPK</sequence>
<keyword evidence="7 10" id="KW-0689">Ribosomal protein</keyword>
<evidence type="ECO:0000313" key="10">
    <source>
        <dbReference type="EMBL" id="AAZ23857.1"/>
    </source>
</evidence>
<keyword evidence="6" id="KW-0694">RNA-binding</keyword>
<dbReference type="GO" id="GO:0022625">
    <property type="term" value="C:cytosolic large ribosomal subunit"/>
    <property type="evidence" value="ECO:0007669"/>
    <property type="project" value="TreeGrafter"/>
</dbReference>
<evidence type="ECO:0000256" key="2">
    <source>
        <dbReference type="ARBA" id="ARBA00022723"/>
    </source>
</evidence>
<evidence type="ECO:0000256" key="3">
    <source>
        <dbReference type="ARBA" id="ARBA00022730"/>
    </source>
</evidence>
<comment type="similarity">
    <text evidence="1">Belongs to the eukaryotic ribosomal protein eL37 family.</text>
</comment>
<evidence type="ECO:0000256" key="4">
    <source>
        <dbReference type="ARBA" id="ARBA00022771"/>
    </source>
</evidence>
<dbReference type="PANTHER" id="PTHR10768">
    <property type="entry name" value="60S RIBOSOMAL PROTEIN L37"/>
    <property type="match status" value="1"/>
</dbReference>
<evidence type="ECO:0000256" key="7">
    <source>
        <dbReference type="ARBA" id="ARBA00022980"/>
    </source>
</evidence>
<dbReference type="InterPro" id="IPR011331">
    <property type="entry name" value="Ribosomal_eL37/eL43"/>
</dbReference>
<dbReference type="Pfam" id="PF01907">
    <property type="entry name" value="Ribosomal_L37e"/>
    <property type="match status" value="1"/>
</dbReference>
<keyword evidence="3" id="KW-0699">rRNA-binding</keyword>
<feature type="compositionally biased region" description="Basic residues" evidence="9">
    <location>
        <begin position="87"/>
        <end position="96"/>
    </location>
</feature>
<dbReference type="GO" id="GO:0006412">
    <property type="term" value="P:translation"/>
    <property type="evidence" value="ECO:0007669"/>
    <property type="project" value="InterPro"/>
</dbReference>
<feature type="compositionally biased region" description="Basic residues" evidence="9">
    <location>
        <begin position="44"/>
        <end position="59"/>
    </location>
</feature>